<organism evidence="1">
    <name type="scientific">Thermosporothrix sp. COM3</name>
    <dbReference type="NCBI Taxonomy" id="2490863"/>
    <lineage>
        <taxon>Bacteria</taxon>
        <taxon>Bacillati</taxon>
        <taxon>Chloroflexota</taxon>
        <taxon>Ktedonobacteria</taxon>
        <taxon>Ktedonobacterales</taxon>
        <taxon>Thermosporotrichaceae</taxon>
        <taxon>Thermosporothrix</taxon>
    </lineage>
</organism>
<dbReference type="Pfam" id="PF20116">
    <property type="entry name" value="DUF6506"/>
    <property type="match status" value="1"/>
</dbReference>
<dbReference type="EMBL" id="AP019376">
    <property type="protein sequence ID" value="BBH87539.1"/>
    <property type="molecule type" value="Genomic_DNA"/>
</dbReference>
<dbReference type="AlphaFoldDB" id="A0A455SKQ8"/>
<name>A0A455SKQ8_9CHLR</name>
<evidence type="ECO:0000313" key="1">
    <source>
        <dbReference type="EMBL" id="BBH87539.1"/>
    </source>
</evidence>
<protein>
    <recommendedName>
        <fullName evidence="2">Cytosolic protein</fullName>
    </recommendedName>
</protein>
<gene>
    <name evidence="1" type="ORF">KTC_22900</name>
</gene>
<sequence>MALRKWAYIYLSPGFSPEKNTVSTKNDICEFIAVGLDFQQKERVIEVARELYQNGVQMIELCGGFGPIWIAKVSEALNSAIPVGSVAYGPEARRPMLELLEGTPGL</sequence>
<accession>A0A455SKQ8</accession>
<proteinExistence type="predicted"/>
<dbReference type="InterPro" id="IPR045441">
    <property type="entry name" value="DUF6506"/>
</dbReference>
<evidence type="ECO:0008006" key="2">
    <source>
        <dbReference type="Google" id="ProtNLM"/>
    </source>
</evidence>
<reference evidence="1" key="1">
    <citation type="submission" date="2018-12" db="EMBL/GenBank/DDBJ databases">
        <title>Novel natural products biosynthetic potential of the class Ktedonobacteria.</title>
        <authorList>
            <person name="Zheng Y."/>
            <person name="Saitou A."/>
            <person name="Wang C.M."/>
            <person name="Toyoda A."/>
            <person name="Minakuchi Y."/>
            <person name="Sekiguchi Y."/>
            <person name="Ueda K."/>
            <person name="Takano H."/>
            <person name="Sakai Y."/>
            <person name="Yokota A."/>
            <person name="Yabe S."/>
        </authorList>
    </citation>
    <scope>NUCLEOTIDE SEQUENCE</scope>
    <source>
        <strain evidence="1">COM3</strain>
    </source>
</reference>